<dbReference type="AlphaFoldDB" id="A0AAN7RC73"/>
<accession>A0AAN7RC73</accession>
<comment type="caution">
    <text evidence="1">The sequence shown here is derived from an EMBL/GenBank/DDBJ whole genome shotgun (WGS) entry which is preliminary data.</text>
</comment>
<dbReference type="EMBL" id="JAXQNO010000008">
    <property type="protein sequence ID" value="KAK4793728.1"/>
    <property type="molecule type" value="Genomic_DNA"/>
</dbReference>
<sequence>MSQKDPLIIAMKGHPGTGKSTLASYLASSLSLPLIDKDDIRDSTLPVQEALGLASSASRLLNDLSYDAMWRIASTQLHHGLGAIIDSPLSRKTHLNRLESMATAYHARLIIVECRPSNEAVWRMRLQGRATGDNGGGWHKPSTWADIERLLEGYGGCTEYEIGDVPRIVVDTTEPGARIEDTASAVMEFIASHGGCS</sequence>
<dbReference type="PANTHER" id="PTHR37807">
    <property type="entry name" value="OS07G0160300 PROTEIN"/>
    <property type="match status" value="1"/>
</dbReference>
<evidence type="ECO:0008006" key="3">
    <source>
        <dbReference type="Google" id="ProtNLM"/>
    </source>
</evidence>
<dbReference type="SUPFAM" id="SSF52540">
    <property type="entry name" value="P-loop containing nucleoside triphosphate hydrolases"/>
    <property type="match status" value="1"/>
</dbReference>
<evidence type="ECO:0000313" key="2">
    <source>
        <dbReference type="Proteomes" id="UP001346149"/>
    </source>
</evidence>
<proteinExistence type="predicted"/>
<evidence type="ECO:0000313" key="1">
    <source>
        <dbReference type="EMBL" id="KAK4793728.1"/>
    </source>
</evidence>
<dbReference type="Gene3D" id="3.40.50.300">
    <property type="entry name" value="P-loop containing nucleotide triphosphate hydrolases"/>
    <property type="match status" value="1"/>
</dbReference>
<reference evidence="1 2" key="1">
    <citation type="journal article" date="2023" name="Hortic Res">
        <title>Pangenome of water caltrop reveals structural variations and asymmetric subgenome divergence after allopolyploidization.</title>
        <authorList>
            <person name="Zhang X."/>
            <person name="Chen Y."/>
            <person name="Wang L."/>
            <person name="Yuan Y."/>
            <person name="Fang M."/>
            <person name="Shi L."/>
            <person name="Lu R."/>
            <person name="Comes H.P."/>
            <person name="Ma Y."/>
            <person name="Chen Y."/>
            <person name="Huang G."/>
            <person name="Zhou Y."/>
            <person name="Zheng Z."/>
            <person name="Qiu Y."/>
        </authorList>
    </citation>
    <scope>NUCLEOTIDE SEQUENCE [LARGE SCALE GENOMIC DNA]</scope>
    <source>
        <strain evidence="1">F231</strain>
    </source>
</reference>
<dbReference type="PANTHER" id="PTHR37807:SF3">
    <property type="entry name" value="OS07G0160300 PROTEIN"/>
    <property type="match status" value="1"/>
</dbReference>
<protein>
    <recommendedName>
        <fullName evidence="3">P-loop containing nucleoside triphosphate hydrolase protein</fullName>
    </recommendedName>
</protein>
<organism evidence="1 2">
    <name type="scientific">Trapa natans</name>
    <name type="common">Water chestnut</name>
    <dbReference type="NCBI Taxonomy" id="22666"/>
    <lineage>
        <taxon>Eukaryota</taxon>
        <taxon>Viridiplantae</taxon>
        <taxon>Streptophyta</taxon>
        <taxon>Embryophyta</taxon>
        <taxon>Tracheophyta</taxon>
        <taxon>Spermatophyta</taxon>
        <taxon>Magnoliopsida</taxon>
        <taxon>eudicotyledons</taxon>
        <taxon>Gunneridae</taxon>
        <taxon>Pentapetalae</taxon>
        <taxon>rosids</taxon>
        <taxon>malvids</taxon>
        <taxon>Myrtales</taxon>
        <taxon>Lythraceae</taxon>
        <taxon>Trapa</taxon>
    </lineage>
</organism>
<dbReference type="InterPro" id="IPR027417">
    <property type="entry name" value="P-loop_NTPase"/>
</dbReference>
<keyword evidence="2" id="KW-1185">Reference proteome</keyword>
<gene>
    <name evidence="1" type="ORF">SAY86_024163</name>
</gene>
<name>A0AAN7RC73_TRANT</name>
<dbReference type="Pfam" id="PF13671">
    <property type="entry name" value="AAA_33"/>
    <property type="match status" value="1"/>
</dbReference>
<dbReference type="Proteomes" id="UP001346149">
    <property type="component" value="Unassembled WGS sequence"/>
</dbReference>